<evidence type="ECO:0000256" key="1">
    <source>
        <dbReference type="ARBA" id="ARBA00009388"/>
    </source>
</evidence>
<dbReference type="OrthoDB" id="291295at2"/>
<dbReference type="Gene3D" id="3.10.450.490">
    <property type="match status" value="1"/>
</dbReference>
<dbReference type="AlphaFoldDB" id="A0A1H9P873"/>
<dbReference type="Gene3D" id="2.130.10.10">
    <property type="entry name" value="YVTN repeat-like/Quinoprotein amine dehydrogenase"/>
    <property type="match status" value="1"/>
</dbReference>
<dbReference type="InParanoid" id="A0A1H9P873"/>
<comment type="similarity">
    <text evidence="1">Belongs to the peptidase M4 family.</text>
</comment>
<dbReference type="GO" id="GO:0004222">
    <property type="term" value="F:metalloendopeptidase activity"/>
    <property type="evidence" value="ECO:0007669"/>
    <property type="project" value="InterPro"/>
</dbReference>
<evidence type="ECO:0000259" key="11">
    <source>
        <dbReference type="Pfam" id="PF07504"/>
    </source>
</evidence>
<dbReference type="Pfam" id="PF01447">
    <property type="entry name" value="Peptidase_M4"/>
    <property type="match status" value="1"/>
</dbReference>
<dbReference type="Pfam" id="PF02868">
    <property type="entry name" value="Peptidase_M4_C"/>
    <property type="match status" value="1"/>
</dbReference>
<evidence type="ECO:0000259" key="12">
    <source>
        <dbReference type="Pfam" id="PF18962"/>
    </source>
</evidence>
<feature type="domain" description="Peptidase M4" evidence="9">
    <location>
        <begin position="294"/>
        <end position="447"/>
    </location>
</feature>
<dbReference type="Pfam" id="PF18962">
    <property type="entry name" value="Por_Secre_tail"/>
    <property type="match status" value="1"/>
</dbReference>
<feature type="domain" description="Peptidase M4 C-terminal" evidence="10">
    <location>
        <begin position="451"/>
        <end position="613"/>
    </location>
</feature>
<dbReference type="Pfam" id="PF07504">
    <property type="entry name" value="FTP"/>
    <property type="match status" value="1"/>
</dbReference>
<dbReference type="NCBIfam" id="TIGR04183">
    <property type="entry name" value="Por_Secre_tail"/>
    <property type="match status" value="1"/>
</dbReference>
<sequence>MNNRFYYLVFSLLFLLPLSGQNNFKTLPPPGSGAATSDLHDLEINPELLKMRQASATSNSGRLANVKFEPARLHLSSLPYTAGVKVFADKQNGQVFHLDGRPARLDKHFPDAEDARAYLNAVAKDLRLENPDQEVSLGEIRTDELGQTHVRLQQRYQGLTVEPADAFLHAGSSAGFDTYLGRLQATPAGVELTPTISEAEALAAARTSFGSEWKIIPESQLVFIGEPQEQSELIIYYHNDTPVLAYKLELHPNLANHRTRYVDARTGATLHELSHICGSAGLHASLPPETATVRNLNNELITLNTFSQDGQFFLFDVSRPMFRNLDGEAVGVIHTFDAGGQSPLNDGFDPTISSSVNNTDWSPTSVSVHDNAGLAYSYFLDKHERNSIDGIGGTVYSIYNVNNEDGTDMDNAFWGGRAMFYGNGDRAFQSLPRALDVAGHEMTHGVITSTADLVYELQPGAINESMADVFGYLIEGEANDHRLGEDVVNSQLFRTGALRNLRDPNNGGNRLGDRGWQPAHMNEFVVLPNNEDNDHGGVHINSGITNRAFYNFSTTTGVGDARAERVYYRALTEYLTRNSQFADLRIAVARAARDLFGAAIETAANDAFAAVGIGGEASEVEEDIETNTGDRFLLLTNTGRSALFLADEGGNLIENPLATVNILSRPSITDDGSAAYFVDDQNRLRVYDFVNRQLLFVEQNPGTIWRNIAVSKDGDRLAITTTDQDNKIFILDLVSNTFQEMTLTNPTTSQGGLSTDNVRYADIIEWEPGGEFLMYDALNFLDDGIEYWDIGFLRAWNNDTDNYGDGNITKLYSALEPGTSIGNPTFAKNSPYIIAFERLNSNNDEYTVVAANIERGETAVVWNNLRLGYPNYGVDDDRIIFDGELESGERILATVMMGDDKITTEGAPSVTIREGSWGIFFANGQRQLDTSIDGPVVDDPNVKVYPTLTEGMVTVEALGQEERSLQLFDATGRLVQRTAMSGARAEVRLSSLKAGTYFLAIPTNKGTVIRRVVRR</sequence>
<proteinExistence type="inferred from homology"/>
<dbReference type="Gene3D" id="3.10.170.10">
    <property type="match status" value="1"/>
</dbReference>
<evidence type="ECO:0000256" key="2">
    <source>
        <dbReference type="ARBA" id="ARBA00022670"/>
    </source>
</evidence>
<evidence type="ECO:0000256" key="3">
    <source>
        <dbReference type="ARBA" id="ARBA00022723"/>
    </source>
</evidence>
<feature type="active site" evidence="8">
    <location>
        <position position="441"/>
    </location>
</feature>
<evidence type="ECO:0000256" key="6">
    <source>
        <dbReference type="ARBA" id="ARBA00022833"/>
    </source>
</evidence>
<evidence type="ECO:0000313" key="13">
    <source>
        <dbReference type="EMBL" id="SER43989.1"/>
    </source>
</evidence>
<evidence type="ECO:0000259" key="9">
    <source>
        <dbReference type="Pfam" id="PF01447"/>
    </source>
</evidence>
<dbReference type="InterPro" id="IPR001570">
    <property type="entry name" value="Peptidase_M4_C_domain"/>
</dbReference>
<dbReference type="CDD" id="cd09597">
    <property type="entry name" value="M4_TLP"/>
    <property type="match status" value="1"/>
</dbReference>
<protein>
    <submittedName>
        <fullName evidence="13">Por secretion system C-terminal sorting domain-containing protein</fullName>
    </submittedName>
</protein>
<keyword evidence="4" id="KW-0732">Signal</keyword>
<feature type="domain" description="FTP" evidence="11">
    <location>
        <begin position="141"/>
        <end position="171"/>
    </location>
</feature>
<dbReference type="InterPro" id="IPR011096">
    <property type="entry name" value="FTP_domain"/>
</dbReference>
<evidence type="ECO:0000313" key="14">
    <source>
        <dbReference type="Proteomes" id="UP000199021"/>
    </source>
</evidence>
<evidence type="ECO:0000256" key="4">
    <source>
        <dbReference type="ARBA" id="ARBA00022729"/>
    </source>
</evidence>
<feature type="domain" description="Secretion system C-terminal sorting" evidence="12">
    <location>
        <begin position="944"/>
        <end position="1013"/>
    </location>
</feature>
<dbReference type="PANTHER" id="PTHR33794:SF1">
    <property type="entry name" value="BACILLOLYSIN"/>
    <property type="match status" value="1"/>
</dbReference>
<dbReference type="InterPro" id="IPR027268">
    <property type="entry name" value="Peptidase_M4/M1_CTD_sf"/>
</dbReference>
<gene>
    <name evidence="13" type="ORF">SAMN05444359_14322</name>
</gene>
<dbReference type="InterPro" id="IPR015943">
    <property type="entry name" value="WD40/YVTN_repeat-like_dom_sf"/>
</dbReference>
<dbReference type="GO" id="GO:0046872">
    <property type="term" value="F:metal ion binding"/>
    <property type="evidence" value="ECO:0007669"/>
    <property type="project" value="UniProtKB-KW"/>
</dbReference>
<keyword evidence="3" id="KW-0479">Metal-binding</keyword>
<keyword evidence="2" id="KW-0645">Protease</keyword>
<keyword evidence="7" id="KW-0482">Metalloprotease</keyword>
<evidence type="ECO:0000256" key="5">
    <source>
        <dbReference type="ARBA" id="ARBA00022801"/>
    </source>
</evidence>
<dbReference type="InterPro" id="IPR026444">
    <property type="entry name" value="Secre_tail"/>
</dbReference>
<keyword evidence="5" id="KW-0378">Hydrolase</keyword>
<dbReference type="Proteomes" id="UP000199021">
    <property type="component" value="Unassembled WGS sequence"/>
</dbReference>
<reference evidence="14" key="1">
    <citation type="submission" date="2016-10" db="EMBL/GenBank/DDBJ databases">
        <authorList>
            <person name="Varghese N."/>
            <person name="Submissions S."/>
        </authorList>
    </citation>
    <scope>NUCLEOTIDE SEQUENCE [LARGE SCALE GENOMIC DNA]</scope>
    <source>
        <strain evidence="14">DSM 24740</strain>
    </source>
</reference>
<accession>A0A1H9P873</accession>
<keyword evidence="6" id="KW-0862">Zinc</keyword>
<dbReference type="Gene3D" id="1.10.390.10">
    <property type="entry name" value="Neutral Protease Domain 2"/>
    <property type="match status" value="1"/>
</dbReference>
<keyword evidence="14" id="KW-1185">Reference proteome</keyword>
<dbReference type="InterPro" id="IPR013856">
    <property type="entry name" value="Peptidase_M4_domain"/>
</dbReference>
<dbReference type="GO" id="GO:0006508">
    <property type="term" value="P:proteolysis"/>
    <property type="evidence" value="ECO:0007669"/>
    <property type="project" value="UniProtKB-KW"/>
</dbReference>
<name>A0A1H9P873_9BACT</name>
<evidence type="ECO:0000256" key="8">
    <source>
        <dbReference type="PIRSR" id="PIRSR623612-1"/>
    </source>
</evidence>
<feature type="active site" description="Proton donor" evidence="8">
    <location>
        <position position="539"/>
    </location>
</feature>
<evidence type="ECO:0000256" key="7">
    <source>
        <dbReference type="ARBA" id="ARBA00023049"/>
    </source>
</evidence>
<dbReference type="InterPro" id="IPR050728">
    <property type="entry name" value="Zinc_Metalloprotease_M4"/>
</dbReference>
<dbReference type="InterPro" id="IPR023612">
    <property type="entry name" value="Peptidase_M4"/>
</dbReference>
<dbReference type="SUPFAM" id="SSF55486">
    <property type="entry name" value="Metalloproteases ('zincins'), catalytic domain"/>
    <property type="match status" value="1"/>
</dbReference>
<dbReference type="PANTHER" id="PTHR33794">
    <property type="entry name" value="BACILLOLYSIN"/>
    <property type="match status" value="1"/>
</dbReference>
<organism evidence="13 14">
    <name type="scientific">Neolewinella agarilytica</name>
    <dbReference type="NCBI Taxonomy" id="478744"/>
    <lineage>
        <taxon>Bacteria</taxon>
        <taxon>Pseudomonadati</taxon>
        <taxon>Bacteroidota</taxon>
        <taxon>Saprospiria</taxon>
        <taxon>Saprospirales</taxon>
        <taxon>Lewinellaceae</taxon>
        <taxon>Neolewinella</taxon>
    </lineage>
</organism>
<dbReference type="EMBL" id="FOFB01000043">
    <property type="protein sequence ID" value="SER43989.1"/>
    <property type="molecule type" value="Genomic_DNA"/>
</dbReference>
<dbReference type="RefSeq" id="WP_090173470.1">
    <property type="nucleotide sequence ID" value="NZ_FOFB01000043.1"/>
</dbReference>
<dbReference type="PRINTS" id="PR00730">
    <property type="entry name" value="THERMOLYSIN"/>
</dbReference>
<dbReference type="STRING" id="478744.SAMN05444359_14322"/>
<dbReference type="SUPFAM" id="SSF75011">
    <property type="entry name" value="3-carboxy-cis,cis-mucoante lactonizing enzyme"/>
    <property type="match status" value="1"/>
</dbReference>
<evidence type="ECO:0000259" key="10">
    <source>
        <dbReference type="Pfam" id="PF02868"/>
    </source>
</evidence>
<dbReference type="FunCoup" id="A0A1H9P873">
    <property type="interactions" value="16"/>
</dbReference>